<gene>
    <name evidence="1" type="ORF">IGM_00278</name>
</gene>
<dbReference type="EMBL" id="AHEF01000010">
    <property type="protein sequence ID" value="EOP99242.1"/>
    <property type="molecule type" value="Genomic_DNA"/>
</dbReference>
<protein>
    <recommendedName>
        <fullName evidence="3">Nucleotidyltransferase</fullName>
    </recommendedName>
</protein>
<dbReference type="PANTHER" id="PTHR34817">
    <property type="entry name" value="NUCLEOTIDYLTRANSFERASE"/>
    <property type="match status" value="1"/>
</dbReference>
<dbReference type="RefSeq" id="WP_016097585.1">
    <property type="nucleotide sequence ID" value="NZ_KB976537.1"/>
</dbReference>
<evidence type="ECO:0000313" key="2">
    <source>
        <dbReference type="Proteomes" id="UP000014009"/>
    </source>
</evidence>
<evidence type="ECO:0008006" key="3">
    <source>
        <dbReference type="Google" id="ProtNLM"/>
    </source>
</evidence>
<dbReference type="InterPro" id="IPR018775">
    <property type="entry name" value="RlaP"/>
</dbReference>
<dbReference type="Pfam" id="PF10127">
    <property type="entry name" value="RlaP"/>
    <property type="match status" value="1"/>
</dbReference>
<organism evidence="1 2">
    <name type="scientific">Bacillus cereus HuB4-4</name>
    <dbReference type="NCBI Taxonomy" id="1053211"/>
    <lineage>
        <taxon>Bacteria</taxon>
        <taxon>Bacillati</taxon>
        <taxon>Bacillota</taxon>
        <taxon>Bacilli</taxon>
        <taxon>Bacillales</taxon>
        <taxon>Bacillaceae</taxon>
        <taxon>Bacillus</taxon>
        <taxon>Bacillus cereus group</taxon>
    </lineage>
</organism>
<comment type="caution">
    <text evidence="1">The sequence shown here is derived from an EMBL/GenBank/DDBJ whole genome shotgun (WGS) entry which is preliminary data.</text>
</comment>
<sequence length="241" mass="27704">MERNLLFSAVVGSHNYGLNDENSDVDRKEFYIPTFHDLVHKTNFEKSITSNDVDVEIKDVRSLINLFSKSNASYIEVLFSEQVGTTVETGRFFKKLYALRHDIARMNLPRLLACCLGMALSSLKEADKINNSVADANLKTPGKSLMKAYRVLDLFIRFYIGGFEDFGGAVYYSESERSTLLDIKNNKTPYEDALEMIKQKEKIVLELRESIADFHNPGHFEETKKKIELIVEEVIREFLMH</sequence>
<proteinExistence type="predicted"/>
<accession>A0A9W5VP56</accession>
<dbReference type="Proteomes" id="UP000014009">
    <property type="component" value="Unassembled WGS sequence"/>
</dbReference>
<dbReference type="AlphaFoldDB" id="A0A9W5VP56"/>
<reference evidence="1 2" key="1">
    <citation type="submission" date="2012-12" db="EMBL/GenBank/DDBJ databases">
        <title>The Genome Sequence of Bacillus cereus HuB4-4.</title>
        <authorList>
            <consortium name="The Broad Institute Genome Sequencing Platform"/>
            <consortium name="The Broad Institute Genome Sequencing Center for Infectious Disease"/>
            <person name="Feldgarden M."/>
            <person name="Van der Auwera G.A."/>
            <person name="Mahillon J."/>
            <person name="Duprez V."/>
            <person name="Timmery S."/>
            <person name="Mattelet C."/>
            <person name="Dierick K."/>
            <person name="Sun M."/>
            <person name="Yu Z."/>
            <person name="Zhu L."/>
            <person name="Hu X."/>
            <person name="Shank E.B."/>
            <person name="Swiecicka I."/>
            <person name="Hansen B.M."/>
            <person name="Andrup L."/>
            <person name="Walker B."/>
            <person name="Young S.K."/>
            <person name="Zeng Q."/>
            <person name="Gargeya S."/>
            <person name="Fitzgerald M."/>
            <person name="Haas B."/>
            <person name="Abouelleil A."/>
            <person name="Alvarado L."/>
            <person name="Arachchi H.M."/>
            <person name="Berlin A.M."/>
            <person name="Chapman S.B."/>
            <person name="Dewar J."/>
            <person name="Goldberg J."/>
            <person name="Griggs A."/>
            <person name="Gujja S."/>
            <person name="Hansen M."/>
            <person name="Howarth C."/>
            <person name="Imamovic A."/>
            <person name="Larimer J."/>
            <person name="McCowan C."/>
            <person name="Murphy C."/>
            <person name="Neiman D."/>
            <person name="Pearson M."/>
            <person name="Priest M."/>
            <person name="Roberts A."/>
            <person name="Saif S."/>
            <person name="Shea T."/>
            <person name="Sisk P."/>
            <person name="Sykes S."/>
            <person name="Wortman J."/>
            <person name="Nusbaum C."/>
            <person name="Birren B."/>
        </authorList>
    </citation>
    <scope>NUCLEOTIDE SEQUENCE [LARGE SCALE GENOMIC DNA]</scope>
    <source>
        <strain evidence="1 2">HuB4-4</strain>
    </source>
</reference>
<name>A0A9W5VP56_BACCE</name>
<evidence type="ECO:0000313" key="1">
    <source>
        <dbReference type="EMBL" id="EOP99242.1"/>
    </source>
</evidence>
<dbReference type="PANTHER" id="PTHR34817:SF1">
    <property type="entry name" value="NUCLEOTIDYLTRANSFERASE"/>
    <property type="match status" value="1"/>
</dbReference>